<dbReference type="InterPro" id="IPR019405">
    <property type="entry name" value="Lactonase_7-beta_prop"/>
</dbReference>
<dbReference type="OrthoDB" id="9790815at2"/>
<name>A0A4Q2RJV4_9HYPH</name>
<dbReference type="InterPro" id="IPR015943">
    <property type="entry name" value="WD40/YVTN_repeat-like_dom_sf"/>
</dbReference>
<dbReference type="EMBL" id="QYBC01000001">
    <property type="protein sequence ID" value="RYB07832.1"/>
    <property type="molecule type" value="Genomic_DNA"/>
</dbReference>
<gene>
    <name evidence="4" type="ORF">D3272_01540</name>
</gene>
<keyword evidence="2" id="KW-0313">Glucose metabolism</keyword>
<reference evidence="4 5" key="1">
    <citation type="submission" date="2018-09" db="EMBL/GenBank/DDBJ databases">
        <authorList>
            <person name="Grouzdev D.S."/>
            <person name="Krutkina M.S."/>
        </authorList>
    </citation>
    <scope>NUCLEOTIDE SEQUENCE [LARGE SCALE GENOMIC DNA]</scope>
    <source>
        <strain evidence="4 5">RmlP001</strain>
    </source>
</reference>
<evidence type="ECO:0000256" key="2">
    <source>
        <dbReference type="ARBA" id="ARBA00022526"/>
    </source>
</evidence>
<evidence type="ECO:0000256" key="3">
    <source>
        <dbReference type="SAM" id="MobiDB-lite"/>
    </source>
</evidence>
<protein>
    <submittedName>
        <fullName evidence="4">Lactonase family protein</fullName>
    </submittedName>
</protein>
<feature type="compositionally biased region" description="Basic and acidic residues" evidence="3">
    <location>
        <begin position="154"/>
        <end position="165"/>
    </location>
</feature>
<evidence type="ECO:0000256" key="1">
    <source>
        <dbReference type="ARBA" id="ARBA00005564"/>
    </source>
</evidence>
<dbReference type="GO" id="GO:0006006">
    <property type="term" value="P:glucose metabolic process"/>
    <property type="evidence" value="ECO:0007669"/>
    <property type="project" value="UniProtKB-KW"/>
</dbReference>
<dbReference type="Pfam" id="PF10282">
    <property type="entry name" value="Lactonase"/>
    <property type="match status" value="1"/>
</dbReference>
<comment type="similarity">
    <text evidence="1">Belongs to the cycloisomerase 2 family.</text>
</comment>
<dbReference type="SUPFAM" id="SSF51004">
    <property type="entry name" value="C-terminal (heme d1) domain of cytochrome cd1-nitrite reductase"/>
    <property type="match status" value="1"/>
</dbReference>
<dbReference type="RefSeq" id="WP_129217305.1">
    <property type="nucleotide sequence ID" value="NZ_QYBC01000001.1"/>
</dbReference>
<comment type="caution">
    <text evidence="4">The sequence shown here is derived from an EMBL/GenBank/DDBJ whole genome shotgun (WGS) entry which is preliminary data.</text>
</comment>
<reference evidence="4 5" key="2">
    <citation type="submission" date="2019-02" db="EMBL/GenBank/DDBJ databases">
        <title>'Lichenibacterium ramalinii' gen. nov. sp. nov., 'Lichenibacterium minor' gen. nov. sp. nov.</title>
        <authorList>
            <person name="Pankratov T."/>
        </authorList>
    </citation>
    <scope>NUCLEOTIDE SEQUENCE [LARGE SCALE GENOMIC DNA]</scope>
    <source>
        <strain evidence="4 5">RmlP001</strain>
    </source>
</reference>
<dbReference type="GO" id="GO:0017057">
    <property type="term" value="F:6-phosphogluconolactonase activity"/>
    <property type="evidence" value="ECO:0007669"/>
    <property type="project" value="TreeGrafter"/>
</dbReference>
<evidence type="ECO:0000313" key="5">
    <source>
        <dbReference type="Proteomes" id="UP000289411"/>
    </source>
</evidence>
<accession>A0A4Q2RJV4</accession>
<keyword evidence="5" id="KW-1185">Reference proteome</keyword>
<evidence type="ECO:0000313" key="4">
    <source>
        <dbReference type="EMBL" id="RYB07832.1"/>
    </source>
</evidence>
<feature type="region of interest" description="Disordered" evidence="3">
    <location>
        <begin position="144"/>
        <end position="166"/>
    </location>
</feature>
<dbReference type="InterPro" id="IPR011048">
    <property type="entry name" value="Haem_d1_sf"/>
</dbReference>
<dbReference type="Proteomes" id="UP000289411">
    <property type="component" value="Unassembled WGS sequence"/>
</dbReference>
<proteinExistence type="inferred from homology"/>
<sequence>MAETLMVVGSLNRPTPPFEHANGVGLSVLAFDGETGRLRLVAEERSIDNPTFLCADPAASCVYATSEVPHWHEGTVTAYRYDPARRRLVYVNKQTSLGSVAAHCSLDAASRTLLVANYGGVPEGEGPDRAIAALPLGPDGRLGAASASVAHRGRGTDPERQERPHPHCVLPSPDGRFVVVADLGLDLLASYRWGPDGLSPEPVAVTRLPDGSGPRHLAFGPDGGLALLVCELASTVSSLRFDAATGGFAMIDTVPALPASAGLSHASDIRVHPGGRRVYAANRGHDSIVDMALDPATGRLAVMGHRACGGRTPRNLALDPAGRHLLVANQNGDAIAVFRLDGDGALGPQVGLFPIGTPMCIAVLGPG</sequence>
<keyword evidence="2" id="KW-0119">Carbohydrate metabolism</keyword>
<dbReference type="Gene3D" id="2.130.10.10">
    <property type="entry name" value="YVTN repeat-like/Quinoprotein amine dehydrogenase"/>
    <property type="match status" value="1"/>
</dbReference>
<dbReference type="InterPro" id="IPR050282">
    <property type="entry name" value="Cycloisomerase_2"/>
</dbReference>
<dbReference type="AlphaFoldDB" id="A0A4Q2RJV4"/>
<organism evidence="4 5">
    <name type="scientific">Lichenibacterium ramalinae</name>
    <dbReference type="NCBI Taxonomy" id="2316527"/>
    <lineage>
        <taxon>Bacteria</taxon>
        <taxon>Pseudomonadati</taxon>
        <taxon>Pseudomonadota</taxon>
        <taxon>Alphaproteobacteria</taxon>
        <taxon>Hyphomicrobiales</taxon>
        <taxon>Lichenihabitantaceae</taxon>
        <taxon>Lichenibacterium</taxon>
    </lineage>
</organism>
<dbReference type="PANTHER" id="PTHR30344">
    <property type="entry name" value="6-PHOSPHOGLUCONOLACTONASE-RELATED"/>
    <property type="match status" value="1"/>
</dbReference>
<dbReference type="PANTHER" id="PTHR30344:SF1">
    <property type="entry name" value="6-PHOSPHOGLUCONOLACTONASE"/>
    <property type="match status" value="1"/>
</dbReference>